<comment type="caution">
    <text evidence="2">The sequence shown here is derived from an EMBL/GenBank/DDBJ whole genome shotgun (WGS) entry which is preliminary data.</text>
</comment>
<evidence type="ECO:0000313" key="3">
    <source>
        <dbReference type="Proteomes" id="UP000789901"/>
    </source>
</evidence>
<organism evidence="2 3">
    <name type="scientific">Gigaspora margarita</name>
    <dbReference type="NCBI Taxonomy" id="4874"/>
    <lineage>
        <taxon>Eukaryota</taxon>
        <taxon>Fungi</taxon>
        <taxon>Fungi incertae sedis</taxon>
        <taxon>Mucoromycota</taxon>
        <taxon>Glomeromycotina</taxon>
        <taxon>Glomeromycetes</taxon>
        <taxon>Diversisporales</taxon>
        <taxon>Gigasporaceae</taxon>
        <taxon>Gigaspora</taxon>
    </lineage>
</organism>
<feature type="region of interest" description="Disordered" evidence="1">
    <location>
        <begin position="146"/>
        <end position="199"/>
    </location>
</feature>
<dbReference type="EMBL" id="CAJVQB010039117">
    <property type="protein sequence ID" value="CAG8827014.1"/>
    <property type="molecule type" value="Genomic_DNA"/>
</dbReference>
<protein>
    <submittedName>
        <fullName evidence="2">9271_t:CDS:1</fullName>
    </submittedName>
</protein>
<evidence type="ECO:0000256" key="1">
    <source>
        <dbReference type="SAM" id="MobiDB-lite"/>
    </source>
</evidence>
<proteinExistence type="predicted"/>
<dbReference type="Proteomes" id="UP000789901">
    <property type="component" value="Unassembled WGS sequence"/>
</dbReference>
<feature type="compositionally biased region" description="Polar residues" evidence="1">
    <location>
        <begin position="187"/>
        <end position="199"/>
    </location>
</feature>
<accession>A0ABN7WDG5</accession>
<gene>
    <name evidence="2" type="ORF">GMARGA_LOCUS29280</name>
</gene>
<feature type="compositionally biased region" description="Acidic residues" evidence="1">
    <location>
        <begin position="148"/>
        <end position="168"/>
    </location>
</feature>
<feature type="compositionally biased region" description="Polar residues" evidence="1">
    <location>
        <begin position="169"/>
        <end position="178"/>
    </location>
</feature>
<reference evidence="2 3" key="1">
    <citation type="submission" date="2021-06" db="EMBL/GenBank/DDBJ databases">
        <authorList>
            <person name="Kallberg Y."/>
            <person name="Tangrot J."/>
            <person name="Rosling A."/>
        </authorList>
    </citation>
    <scope>NUCLEOTIDE SEQUENCE [LARGE SCALE GENOMIC DNA]</scope>
    <source>
        <strain evidence="2 3">120-4 pot B 10/14</strain>
    </source>
</reference>
<feature type="non-terminal residue" evidence="2">
    <location>
        <position position="1"/>
    </location>
</feature>
<evidence type="ECO:0000313" key="2">
    <source>
        <dbReference type="EMBL" id="CAG8827014.1"/>
    </source>
</evidence>
<keyword evidence="3" id="KW-1185">Reference proteome</keyword>
<name>A0ABN7WDG5_GIGMA</name>
<sequence>QIELHKKLYNEELDLLYENPEHLDKNENLRPEILEEFLDKFSTNILTVIPALTPTILQLARNLYFEDFVATTSTNSGYPNEPDTNSDVLIAELELARMCPSIIEIMSKKSKTLQFLRICNNLILTQLINILDIVDAINFKCKINPENQEPDLDNQESDLENQESDLDNQESNLDNQDPNFDPVDNIDNINTNKTQPDSI</sequence>